<evidence type="ECO:0000259" key="13">
    <source>
        <dbReference type="Pfam" id="PF11940"/>
    </source>
</evidence>
<proteinExistence type="inferred from homology"/>
<evidence type="ECO:0000259" key="12">
    <source>
        <dbReference type="Pfam" id="PF01433"/>
    </source>
</evidence>
<keyword evidence="17" id="KW-1185">Reference proteome</keyword>
<reference evidence="16 17" key="1">
    <citation type="submission" date="2018-02" db="EMBL/GenBank/DDBJ databases">
        <title>Novel Leptospira species isolated from soil and water in Japan.</title>
        <authorList>
            <person name="Nakao R."/>
            <person name="Masuzawa T."/>
        </authorList>
    </citation>
    <scope>NUCLEOTIDE SEQUENCE [LARGE SCALE GENOMIC DNA]</scope>
    <source>
        <strain evidence="16 17">YH101</strain>
    </source>
</reference>
<dbReference type="EMBL" id="BFBB01000002">
    <property type="protein sequence ID" value="GBF49266.1"/>
    <property type="molecule type" value="Genomic_DNA"/>
</dbReference>
<evidence type="ECO:0000256" key="8">
    <source>
        <dbReference type="ARBA" id="ARBA00022723"/>
    </source>
</evidence>
<keyword evidence="7" id="KW-0645">Protease</keyword>
<evidence type="ECO:0000313" key="16">
    <source>
        <dbReference type="EMBL" id="GBF49266.1"/>
    </source>
</evidence>
<feature type="domain" description="Peptidase M1 alanyl aminopeptidase Ig-like fold" evidence="13">
    <location>
        <begin position="454"/>
        <end position="539"/>
    </location>
</feature>
<dbReference type="InterPro" id="IPR024601">
    <property type="entry name" value="Peptidase_M1_pepN_C"/>
</dbReference>
<evidence type="ECO:0000256" key="3">
    <source>
        <dbReference type="ARBA" id="ARBA00010136"/>
    </source>
</evidence>
<dbReference type="InterPro" id="IPR038438">
    <property type="entry name" value="PepN_Ig-like_sf"/>
</dbReference>
<dbReference type="Proteomes" id="UP000245133">
    <property type="component" value="Unassembled WGS sequence"/>
</dbReference>
<evidence type="ECO:0000256" key="4">
    <source>
        <dbReference type="ARBA" id="ARBA00012564"/>
    </source>
</evidence>
<keyword evidence="10" id="KW-0862">Zinc</keyword>
<dbReference type="FunFam" id="3.30.2010.30:FF:000002">
    <property type="entry name" value="Putative aminopeptidase N"/>
    <property type="match status" value="1"/>
</dbReference>
<dbReference type="Gene3D" id="3.30.2010.30">
    <property type="match status" value="1"/>
</dbReference>
<evidence type="ECO:0000313" key="17">
    <source>
        <dbReference type="Proteomes" id="UP000245133"/>
    </source>
</evidence>
<dbReference type="GO" id="GO:0016285">
    <property type="term" value="F:alanyl aminopeptidase activity"/>
    <property type="evidence" value="ECO:0007669"/>
    <property type="project" value="UniProtKB-EC"/>
</dbReference>
<evidence type="ECO:0000256" key="6">
    <source>
        <dbReference type="ARBA" id="ARBA00022438"/>
    </source>
</evidence>
<feature type="domain" description="Peptidase M1 membrane alanine aminopeptidase" evidence="12">
    <location>
        <begin position="236"/>
        <end position="447"/>
    </location>
</feature>
<dbReference type="EC" id="3.4.11.2" evidence="4"/>
<dbReference type="Pfam" id="PF01433">
    <property type="entry name" value="Peptidase_M1"/>
    <property type="match status" value="1"/>
</dbReference>
<dbReference type="Pfam" id="PF11940">
    <property type="entry name" value="DUF3458"/>
    <property type="match status" value="1"/>
</dbReference>
<dbReference type="PRINTS" id="PR00756">
    <property type="entry name" value="ALADIPTASE"/>
</dbReference>
<evidence type="ECO:0000256" key="10">
    <source>
        <dbReference type="ARBA" id="ARBA00022833"/>
    </source>
</evidence>
<dbReference type="InterPro" id="IPR012779">
    <property type="entry name" value="Peptidase_M1_pepN"/>
</dbReference>
<dbReference type="CDD" id="cd09600">
    <property type="entry name" value="M1_APN"/>
    <property type="match status" value="1"/>
</dbReference>
<dbReference type="Gene3D" id="2.60.40.1730">
    <property type="entry name" value="tricorn interacting facor f3 domain"/>
    <property type="match status" value="1"/>
</dbReference>
<dbReference type="InterPro" id="IPR037144">
    <property type="entry name" value="Peptidase_M1_pepN_C_sf"/>
</dbReference>
<evidence type="ECO:0000256" key="2">
    <source>
        <dbReference type="ARBA" id="ARBA00001947"/>
    </source>
</evidence>
<dbReference type="GO" id="GO:0008237">
    <property type="term" value="F:metallopeptidase activity"/>
    <property type="evidence" value="ECO:0007669"/>
    <property type="project" value="UniProtKB-KW"/>
</dbReference>
<comment type="caution">
    <text evidence="16">The sequence shown here is derived from an EMBL/GenBank/DDBJ whole genome shotgun (WGS) entry which is preliminary data.</text>
</comment>
<keyword evidence="11" id="KW-0482">Metalloprotease</keyword>
<dbReference type="Pfam" id="PF17900">
    <property type="entry name" value="Peptidase_M1_N"/>
    <property type="match status" value="1"/>
</dbReference>
<dbReference type="Gene3D" id="1.10.390.10">
    <property type="entry name" value="Neutral Protease Domain 2"/>
    <property type="match status" value="1"/>
</dbReference>
<dbReference type="GO" id="GO:0008270">
    <property type="term" value="F:zinc ion binding"/>
    <property type="evidence" value="ECO:0007669"/>
    <property type="project" value="InterPro"/>
</dbReference>
<feature type="domain" description="Peptidase M1 alanyl aminopeptidase C-terminal" evidence="14">
    <location>
        <begin position="545"/>
        <end position="862"/>
    </location>
</feature>
<gene>
    <name evidence="16" type="primary">pepN</name>
    <name evidence="16" type="ORF">LPTSP4_07760</name>
</gene>
<evidence type="ECO:0000256" key="11">
    <source>
        <dbReference type="ARBA" id="ARBA00023049"/>
    </source>
</evidence>
<keyword evidence="8" id="KW-0479">Metal-binding</keyword>
<feature type="domain" description="Aminopeptidase N-like N-terminal" evidence="15">
    <location>
        <begin position="113"/>
        <end position="196"/>
    </location>
</feature>
<dbReference type="NCBIfam" id="TIGR02414">
    <property type="entry name" value="pepN_proteo"/>
    <property type="match status" value="1"/>
</dbReference>
<dbReference type="GO" id="GO:0006508">
    <property type="term" value="P:proteolysis"/>
    <property type="evidence" value="ECO:0007669"/>
    <property type="project" value="UniProtKB-KW"/>
</dbReference>
<dbReference type="Gene3D" id="2.60.40.1840">
    <property type="match status" value="1"/>
</dbReference>
<comment type="catalytic activity">
    <reaction evidence="1">
        <text>Release of an N-terminal amino acid, Xaa-|-Yaa- from a peptide, amide or arylamide. Xaa is preferably Ala, but may be most amino acids including Pro (slow action). When a terminal hydrophobic residue is followed by a prolyl residue, the two may be released as an intact Xaa-Pro dipeptide.</text>
        <dbReference type="EC" id="3.4.11.2"/>
    </reaction>
</comment>
<comment type="cofactor">
    <cofactor evidence="2">
        <name>Zn(2+)</name>
        <dbReference type="ChEBI" id="CHEBI:29105"/>
    </cofactor>
</comment>
<dbReference type="InterPro" id="IPR045357">
    <property type="entry name" value="Aminopeptidase_N-like_N"/>
</dbReference>
<comment type="similarity">
    <text evidence="3">Belongs to the peptidase M1 family.</text>
</comment>
<evidence type="ECO:0000259" key="15">
    <source>
        <dbReference type="Pfam" id="PF17900"/>
    </source>
</evidence>
<dbReference type="SUPFAM" id="SSF55486">
    <property type="entry name" value="Metalloproteases ('zincins'), catalytic domain"/>
    <property type="match status" value="1"/>
</dbReference>
<dbReference type="InterPro" id="IPR027268">
    <property type="entry name" value="Peptidase_M4/M1_CTD_sf"/>
</dbReference>
<dbReference type="RefSeq" id="WP_108973878.1">
    <property type="nucleotide sequence ID" value="NZ_BFBB01000002.1"/>
</dbReference>
<dbReference type="PANTHER" id="PTHR46322">
    <property type="entry name" value="PUROMYCIN-SENSITIVE AMINOPEPTIDASE"/>
    <property type="match status" value="1"/>
</dbReference>
<evidence type="ECO:0000256" key="7">
    <source>
        <dbReference type="ARBA" id="ARBA00022670"/>
    </source>
</evidence>
<evidence type="ECO:0000256" key="5">
    <source>
        <dbReference type="ARBA" id="ARBA00015611"/>
    </source>
</evidence>
<dbReference type="InterPro" id="IPR035414">
    <property type="entry name" value="Peptidase_M1_pepN_Ig-like"/>
</dbReference>
<dbReference type="Pfam" id="PF17432">
    <property type="entry name" value="DUF3458_C"/>
    <property type="match status" value="1"/>
</dbReference>
<protein>
    <recommendedName>
        <fullName evidence="5">Aminopeptidase N</fullName>
        <ecNumber evidence="4">3.4.11.2</ecNumber>
    </recommendedName>
</protein>
<keyword evidence="9" id="KW-0378">Hydrolase</keyword>
<dbReference type="InterPro" id="IPR042097">
    <property type="entry name" value="Aminopeptidase_N-like_N_sf"/>
</dbReference>
<accession>A0A2P2DXC8</accession>
<evidence type="ECO:0000259" key="14">
    <source>
        <dbReference type="Pfam" id="PF17432"/>
    </source>
</evidence>
<dbReference type="Gene3D" id="1.25.50.10">
    <property type="entry name" value="Peptidase M1, alanyl aminopeptidase, C-terminal domain"/>
    <property type="match status" value="1"/>
</dbReference>
<dbReference type="InterPro" id="IPR001930">
    <property type="entry name" value="Peptidase_M1"/>
</dbReference>
<evidence type="ECO:0000256" key="9">
    <source>
        <dbReference type="ARBA" id="ARBA00022801"/>
    </source>
</evidence>
<dbReference type="AlphaFoldDB" id="A0A2P2DXC8"/>
<keyword evidence="6 16" id="KW-0031">Aminopeptidase</keyword>
<dbReference type="PANTHER" id="PTHR46322:SF1">
    <property type="entry name" value="PUROMYCIN-SENSITIVE AMINOPEPTIDASE"/>
    <property type="match status" value="1"/>
</dbReference>
<organism evidence="16 17">
    <name type="scientific">Leptospira ryugenii</name>
    <dbReference type="NCBI Taxonomy" id="1917863"/>
    <lineage>
        <taxon>Bacteria</taxon>
        <taxon>Pseudomonadati</taxon>
        <taxon>Spirochaetota</taxon>
        <taxon>Spirochaetia</taxon>
        <taxon>Leptospirales</taxon>
        <taxon>Leptospiraceae</taxon>
        <taxon>Leptospira</taxon>
    </lineage>
</organism>
<sequence length="870" mass="100939">MSSSSTELKPHFLEEYTSPLWITPEAKIRFDLDLERTIVRTDYLVEYVGDWEGEALPGVFFHGEGLGFLSLRINGAIAEPLQYHVSEDGLFLRIVPGRSFRLTVENSLSPKHNTALEGLYHSGSMLCTQNEPEGFRKITYSIDRPDNPIRFQVTLSAPKEEFPTLLSNGNLIHSQEWEDGRQEVVWEDPFPKPSYLFAIVAGNLQYRSDQWKTKSGRSIELRIYVEEKNLSKTDFAMFALKEAMRWDEETFGLEYDLDLYMIVAVDDFNMGAMENKGLNLFNSKLVLADKSSATDDTFESILAVVAHEYFHNWTGNRVTLRNWFNLTLKEGLTVFRDQWFTEDKTDPSVKRIKDVLILWEHQFPEDAGPMAHPILPKSYIEMNNFYTVTVYEKGAEVIRMLSHLIGRDTFRKGLQLYLHTYDGQAVTFEEFLSSMEQVSHHSLLQFRNWYHRKGTPTLRVEEKWNPSEGTYQIKIQDSETGELPLVFPIQYALFDQDSKSLDSGLWEMKAVQEEKVWTGLVNKPIFSLLRSYSAPVHLAFERDERELIFLAKQETDGFSKFFAFQKIIFREFRNRWEQNQKNSTSDTIALYKHFIETRETLPKDYLSYLLAFPGLTILADELKVYAFEEIHEIRHKMLQEISSTLRPDLFSVYKENLGSMSSQDRENIGKRRLKNMALSFLFYLPQAKDEVISIALEQQKQANHMSDEIAVLRAFCESSYREKETSIQLFYNKWKADVLSLDLWFSAQVSYGPDALERAQSLVSSSDFNWKNPNRVRSVLSSLARNHLSFHRKDGATYRWLCECLLLLNEINPQIAAQIAKTFQSVRWQDAKRKGLALMALQTVLDFPHLSRDLAEIAGKICKDLENNQS</sequence>
<dbReference type="OrthoDB" id="100605at2"/>
<dbReference type="InterPro" id="IPR014782">
    <property type="entry name" value="Peptidase_M1_dom"/>
</dbReference>
<name>A0A2P2DXC8_9LEPT</name>
<evidence type="ECO:0000256" key="1">
    <source>
        <dbReference type="ARBA" id="ARBA00000098"/>
    </source>
</evidence>
<dbReference type="SUPFAM" id="SSF63737">
    <property type="entry name" value="Leukotriene A4 hydrolase N-terminal domain"/>
    <property type="match status" value="1"/>
</dbReference>